<accession>A0A6B0SBD0</accession>
<keyword evidence="3" id="KW-1185">Reference proteome</keyword>
<reference evidence="2" key="1">
    <citation type="submission" date="2019-10" db="EMBL/GenBank/DDBJ databases">
        <title>The sequence and de novo assembly of the wild yak genome.</title>
        <authorList>
            <person name="Liu Y."/>
        </authorList>
    </citation>
    <scope>NUCLEOTIDE SEQUENCE [LARGE SCALE GENOMIC DNA]</scope>
    <source>
        <strain evidence="2">WY2019</strain>
    </source>
</reference>
<sequence length="187" mass="20500">MLGVCGIVIIETTCLQGWERLDPKGTFEEPDTPALSHGTLDEEQAFPVSPAPEGSPGRTGMPGVIVDAGWRFPGGMRSSVLGVGKDMFSLFPSDLVMESQVTASAQTQSWRLTPTLEAGAPSSSPREVENHANFPMYLIMEQSSYGPWTAFELFYRKRRPQIHLGEENQPVGQHWLRIQVTSPGLGQ</sequence>
<name>A0A6B0SBD0_9CETA</name>
<protein>
    <submittedName>
        <fullName evidence="2">Uncharacterized protein</fullName>
    </submittedName>
</protein>
<organism evidence="2 3">
    <name type="scientific">Bos mutus</name>
    <name type="common">wild yak</name>
    <dbReference type="NCBI Taxonomy" id="72004"/>
    <lineage>
        <taxon>Eukaryota</taxon>
        <taxon>Metazoa</taxon>
        <taxon>Chordata</taxon>
        <taxon>Craniata</taxon>
        <taxon>Vertebrata</taxon>
        <taxon>Euteleostomi</taxon>
        <taxon>Mammalia</taxon>
        <taxon>Eutheria</taxon>
        <taxon>Laurasiatheria</taxon>
        <taxon>Artiodactyla</taxon>
        <taxon>Ruminantia</taxon>
        <taxon>Pecora</taxon>
        <taxon>Bovidae</taxon>
        <taxon>Bovinae</taxon>
        <taxon>Bos</taxon>
    </lineage>
</organism>
<dbReference type="Proteomes" id="UP000322234">
    <property type="component" value="Unassembled WGS sequence"/>
</dbReference>
<evidence type="ECO:0000313" key="2">
    <source>
        <dbReference type="EMBL" id="MXQ97296.1"/>
    </source>
</evidence>
<proteinExistence type="predicted"/>
<gene>
    <name evidence="2" type="ORF">E5288_WYG003281</name>
</gene>
<evidence type="ECO:0000256" key="1">
    <source>
        <dbReference type="SAM" id="MobiDB-lite"/>
    </source>
</evidence>
<feature type="region of interest" description="Disordered" evidence="1">
    <location>
        <begin position="24"/>
        <end position="60"/>
    </location>
</feature>
<evidence type="ECO:0000313" key="3">
    <source>
        <dbReference type="Proteomes" id="UP000322234"/>
    </source>
</evidence>
<dbReference type="EMBL" id="VBQZ03000187">
    <property type="protein sequence ID" value="MXQ97296.1"/>
    <property type="molecule type" value="Genomic_DNA"/>
</dbReference>
<comment type="caution">
    <text evidence="2">The sequence shown here is derived from an EMBL/GenBank/DDBJ whole genome shotgun (WGS) entry which is preliminary data.</text>
</comment>
<dbReference type="AlphaFoldDB" id="A0A6B0SBD0"/>